<dbReference type="Gene3D" id="3.40.120.10">
    <property type="entry name" value="Alpha-D-Glucose-1,6-Bisphosphate, subunit A, domain 3"/>
    <property type="match status" value="3"/>
</dbReference>
<dbReference type="InterPro" id="IPR005841">
    <property type="entry name" value="Alpha-D-phosphohexomutase_SF"/>
</dbReference>
<accession>A0A9D1I3H2</accession>
<reference evidence="16" key="1">
    <citation type="submission" date="2020-10" db="EMBL/GenBank/DDBJ databases">
        <authorList>
            <person name="Gilroy R."/>
        </authorList>
    </citation>
    <scope>NUCLEOTIDE SEQUENCE</scope>
    <source>
        <strain evidence="16">11300</strain>
    </source>
</reference>
<sequence length="559" mass="62516">MEKARKQYSLWKDAPLPENLKKEAIAIQGDAEEIYDRFCRDMTFGTSGLRGKMGIGTNRINEIVIKRATMGVADYLLSKHEKPKVVIGYDTRKNSAAYAEETARTLAARGIDSYVFMQPVPVPAVSFGIRYMGADGGIMITASHNPKEYNGYKVYDHYGNQIDDLKARTVESYINRHPYFDDKTCVSGAAPGSVAPCPDDVERAYIKAVMEQTVFWTEDETKIREAFSGLNVVYTPLNGTGTRFVRRVFANLGLTNVKTVAEQTCTDGEFSTCPAPNPENEKVFDLALTYADDDTDIIIATDPDSDRMGVMARKDGGFQRLTGDQAGILMLDYICWCHSHRIGNKNMRGQKMVYKSFVSSPYAEDIARAYRIHIKNVPTGFKNIAMEMELLKEAGREEDFLFGFEESLGYLYGNYTRDKDGVLASQMIATIAACLKAKGMTLFDRLAEMYRTYGYAGSKAVAIEFRSEKDREKIGQIMESLFSGNLTHLMGQPLTVDASHCCDDMFRALLPQGHQIIIRPSGTELKLKIYAFAKGSSRQQALENLDVLLEQVRSFAESV</sequence>
<dbReference type="CDD" id="cd05799">
    <property type="entry name" value="PGM2"/>
    <property type="match status" value="1"/>
</dbReference>
<dbReference type="InterPro" id="IPR016055">
    <property type="entry name" value="A-D-PHexomutase_a/b/a-I/II/III"/>
</dbReference>
<dbReference type="PRINTS" id="PR00509">
    <property type="entry name" value="PGMPMM"/>
</dbReference>
<keyword evidence="7 12" id="KW-0460">Magnesium</keyword>
<reference evidence="16" key="2">
    <citation type="journal article" date="2021" name="PeerJ">
        <title>Extensive microbial diversity within the chicken gut microbiome revealed by metagenomics and culture.</title>
        <authorList>
            <person name="Gilroy R."/>
            <person name="Ravi A."/>
            <person name="Getino M."/>
            <person name="Pursley I."/>
            <person name="Horton D.L."/>
            <person name="Alikhan N.F."/>
            <person name="Baker D."/>
            <person name="Gharbi K."/>
            <person name="Hall N."/>
            <person name="Watson M."/>
            <person name="Adriaenssens E.M."/>
            <person name="Foster-Nyarko E."/>
            <person name="Jarju S."/>
            <person name="Secka A."/>
            <person name="Antonio M."/>
            <person name="Oren A."/>
            <person name="Chaudhuri R.R."/>
            <person name="La Ragione R."/>
            <person name="Hildebrand F."/>
            <person name="Pallen M.J."/>
        </authorList>
    </citation>
    <scope>NUCLEOTIDE SEQUENCE</scope>
    <source>
        <strain evidence="16">11300</strain>
    </source>
</reference>
<dbReference type="GO" id="GO:0000287">
    <property type="term" value="F:magnesium ion binding"/>
    <property type="evidence" value="ECO:0007669"/>
    <property type="project" value="InterPro"/>
</dbReference>
<comment type="pathway">
    <text evidence="2">Glycolipid metabolism; diglucosyl-diacylglycerol biosynthesis.</text>
</comment>
<keyword evidence="6 12" id="KW-0479">Metal-binding</keyword>
<name>A0A9D1I3H2_9FIRM</name>
<evidence type="ECO:0000256" key="5">
    <source>
        <dbReference type="ARBA" id="ARBA00022553"/>
    </source>
</evidence>
<comment type="pathway">
    <text evidence="3">Lipid metabolism.</text>
</comment>
<dbReference type="GO" id="GO:0008973">
    <property type="term" value="F:phosphopentomutase activity"/>
    <property type="evidence" value="ECO:0007669"/>
    <property type="project" value="TreeGrafter"/>
</dbReference>
<dbReference type="InterPro" id="IPR005845">
    <property type="entry name" value="A-D-PHexomutase_a/b/a-II"/>
</dbReference>
<dbReference type="SUPFAM" id="SSF53738">
    <property type="entry name" value="Phosphoglucomutase, first 3 domains"/>
    <property type="match status" value="3"/>
</dbReference>
<dbReference type="PROSITE" id="PS00710">
    <property type="entry name" value="PGM_PMM"/>
    <property type="match status" value="1"/>
</dbReference>
<dbReference type="InterPro" id="IPR036900">
    <property type="entry name" value="A-D-PHexomutase_C_sf"/>
</dbReference>
<evidence type="ECO:0000256" key="12">
    <source>
        <dbReference type="RuleBase" id="RU004326"/>
    </source>
</evidence>
<dbReference type="Pfam" id="PF02879">
    <property type="entry name" value="PGM_PMM_II"/>
    <property type="match status" value="1"/>
</dbReference>
<dbReference type="PANTHER" id="PTHR45745">
    <property type="entry name" value="PHOSPHOMANNOMUTASE 45A"/>
    <property type="match status" value="1"/>
</dbReference>
<comment type="similarity">
    <text evidence="4 12">Belongs to the phosphohexose mutase family.</text>
</comment>
<dbReference type="GO" id="GO:0005975">
    <property type="term" value="P:carbohydrate metabolic process"/>
    <property type="evidence" value="ECO:0007669"/>
    <property type="project" value="InterPro"/>
</dbReference>
<protein>
    <recommendedName>
        <fullName evidence="9">Phosphoglucomutase</fullName>
    </recommendedName>
    <alternativeName>
        <fullName evidence="11">Alpha-phosphoglucomutase</fullName>
    </alternativeName>
    <alternativeName>
        <fullName evidence="10">Glucose phosphomutase</fullName>
    </alternativeName>
</protein>
<dbReference type="EMBL" id="DVMO01000053">
    <property type="protein sequence ID" value="HIU27461.1"/>
    <property type="molecule type" value="Genomic_DNA"/>
</dbReference>
<feature type="domain" description="Alpha-D-phosphohexomutase alpha/beta/alpha" evidence="14">
    <location>
        <begin position="205"/>
        <end position="313"/>
    </location>
</feature>
<feature type="domain" description="Alpha-D-phosphohexomutase alpha/beta/alpha" evidence="13">
    <location>
        <begin position="42"/>
        <end position="176"/>
    </location>
</feature>
<comment type="cofactor">
    <cofactor evidence="1">
        <name>Mg(2+)</name>
        <dbReference type="ChEBI" id="CHEBI:18420"/>
    </cofactor>
</comment>
<gene>
    <name evidence="16" type="ORF">IAD16_03625</name>
</gene>
<evidence type="ECO:0000256" key="1">
    <source>
        <dbReference type="ARBA" id="ARBA00001946"/>
    </source>
</evidence>
<keyword evidence="5" id="KW-0597">Phosphoprotein</keyword>
<evidence type="ECO:0000256" key="10">
    <source>
        <dbReference type="ARBA" id="ARBA00041398"/>
    </source>
</evidence>
<evidence type="ECO:0000256" key="6">
    <source>
        <dbReference type="ARBA" id="ARBA00022723"/>
    </source>
</evidence>
<evidence type="ECO:0000313" key="17">
    <source>
        <dbReference type="Proteomes" id="UP000824091"/>
    </source>
</evidence>
<dbReference type="Proteomes" id="UP000824091">
    <property type="component" value="Unassembled WGS sequence"/>
</dbReference>
<dbReference type="Pfam" id="PF02878">
    <property type="entry name" value="PGM_PMM_I"/>
    <property type="match status" value="1"/>
</dbReference>
<evidence type="ECO:0000256" key="11">
    <source>
        <dbReference type="ARBA" id="ARBA00041467"/>
    </source>
</evidence>
<evidence type="ECO:0000256" key="4">
    <source>
        <dbReference type="ARBA" id="ARBA00010231"/>
    </source>
</evidence>
<dbReference type="SUPFAM" id="SSF55957">
    <property type="entry name" value="Phosphoglucomutase, C-terminal domain"/>
    <property type="match status" value="1"/>
</dbReference>
<evidence type="ECO:0000256" key="2">
    <source>
        <dbReference type="ARBA" id="ARBA00005164"/>
    </source>
</evidence>
<feature type="domain" description="Alpha-D-phosphohexomutase alpha/beta/alpha" evidence="15">
    <location>
        <begin position="323"/>
        <end position="453"/>
    </location>
</feature>
<evidence type="ECO:0000259" key="15">
    <source>
        <dbReference type="Pfam" id="PF02880"/>
    </source>
</evidence>
<keyword evidence="8" id="KW-0413">Isomerase</keyword>
<evidence type="ECO:0000256" key="8">
    <source>
        <dbReference type="ARBA" id="ARBA00023235"/>
    </source>
</evidence>
<dbReference type="InterPro" id="IPR005844">
    <property type="entry name" value="A-D-PHexomutase_a/b/a-I"/>
</dbReference>
<proteinExistence type="inferred from homology"/>
<evidence type="ECO:0000313" key="16">
    <source>
        <dbReference type="EMBL" id="HIU27461.1"/>
    </source>
</evidence>
<evidence type="ECO:0000259" key="14">
    <source>
        <dbReference type="Pfam" id="PF02879"/>
    </source>
</evidence>
<evidence type="ECO:0000259" key="13">
    <source>
        <dbReference type="Pfam" id="PF02878"/>
    </source>
</evidence>
<dbReference type="AlphaFoldDB" id="A0A9D1I3H2"/>
<dbReference type="InterPro" id="IPR005846">
    <property type="entry name" value="A-D-PHexomutase_a/b/a-III"/>
</dbReference>
<dbReference type="GO" id="GO:0006166">
    <property type="term" value="P:purine ribonucleoside salvage"/>
    <property type="evidence" value="ECO:0007669"/>
    <property type="project" value="TreeGrafter"/>
</dbReference>
<evidence type="ECO:0000256" key="7">
    <source>
        <dbReference type="ARBA" id="ARBA00022842"/>
    </source>
</evidence>
<evidence type="ECO:0000256" key="3">
    <source>
        <dbReference type="ARBA" id="ARBA00005189"/>
    </source>
</evidence>
<evidence type="ECO:0000256" key="9">
    <source>
        <dbReference type="ARBA" id="ARBA00039995"/>
    </source>
</evidence>
<dbReference type="InterPro" id="IPR016066">
    <property type="entry name" value="A-D-PHexomutase_CS"/>
</dbReference>
<comment type="caution">
    <text evidence="16">The sequence shown here is derived from an EMBL/GenBank/DDBJ whole genome shotgun (WGS) entry which is preliminary data.</text>
</comment>
<organism evidence="16 17">
    <name type="scientific">Candidatus Fimisoma avicola</name>
    <dbReference type="NCBI Taxonomy" id="2840826"/>
    <lineage>
        <taxon>Bacteria</taxon>
        <taxon>Bacillati</taxon>
        <taxon>Bacillota</taxon>
        <taxon>Clostridia</taxon>
        <taxon>Eubacteriales</taxon>
        <taxon>Candidatus Fimisoma</taxon>
    </lineage>
</organism>
<dbReference type="Pfam" id="PF02880">
    <property type="entry name" value="PGM_PMM_III"/>
    <property type="match status" value="1"/>
</dbReference>
<dbReference type="PANTHER" id="PTHR45745:SF1">
    <property type="entry name" value="PHOSPHOGLUCOMUTASE 2B-RELATED"/>
    <property type="match status" value="1"/>
</dbReference>